<keyword evidence="2" id="KW-0812">Transmembrane</keyword>
<dbReference type="Proteomes" id="UP000614239">
    <property type="component" value="Unassembled WGS sequence"/>
</dbReference>
<keyword evidence="4" id="KW-1185">Reference proteome</keyword>
<protein>
    <submittedName>
        <fullName evidence="3">Uncharacterized protein</fullName>
    </submittedName>
</protein>
<evidence type="ECO:0000256" key="1">
    <source>
        <dbReference type="SAM" id="MobiDB-lite"/>
    </source>
</evidence>
<feature type="transmembrane region" description="Helical" evidence="2">
    <location>
        <begin position="168"/>
        <end position="188"/>
    </location>
</feature>
<dbReference type="RefSeq" id="WP_080461868.1">
    <property type="nucleotide sequence ID" value="NZ_BMNJ01000002.1"/>
</dbReference>
<evidence type="ECO:0000313" key="3">
    <source>
        <dbReference type="EMBL" id="GGO96662.1"/>
    </source>
</evidence>
<sequence length="222" mass="21939">MSSSTNSSPTSPDEAAGTGLQADGAPTESFTEPLAPTDAFPVVEPPAASLAAVEPATEPLSATNPATEPLDASPAIPGAPDGAVWSASSVRGGMRGASASATDPAEAGPGTPGIGATTTTPGTASATGASGQPGATSARPQTGRTFDTRHGWRAEEPVPWRRASTGTIIWGILLLALGGLTIAAGVGLRVDLQLATIGVLGVLGVVLLILAILPHRDRMGRP</sequence>
<evidence type="ECO:0000313" key="4">
    <source>
        <dbReference type="Proteomes" id="UP000614239"/>
    </source>
</evidence>
<comment type="caution">
    <text evidence="3">The sequence shown here is derived from an EMBL/GenBank/DDBJ whole genome shotgun (WGS) entry which is preliminary data.</text>
</comment>
<dbReference type="AlphaFoldDB" id="A0A8H9HAK5"/>
<feature type="compositionally biased region" description="Low complexity" evidence="1">
    <location>
        <begin position="1"/>
        <end position="12"/>
    </location>
</feature>
<dbReference type="KEGG" id="actp:B6G06_06760"/>
<organism evidence="3 4">
    <name type="scientific">Actinomyces gaoshouyii</name>
    <dbReference type="NCBI Taxonomy" id="1960083"/>
    <lineage>
        <taxon>Bacteria</taxon>
        <taxon>Bacillati</taxon>
        <taxon>Actinomycetota</taxon>
        <taxon>Actinomycetes</taxon>
        <taxon>Actinomycetales</taxon>
        <taxon>Actinomycetaceae</taxon>
        <taxon>Actinomyces</taxon>
    </lineage>
</organism>
<evidence type="ECO:0000256" key="2">
    <source>
        <dbReference type="SAM" id="Phobius"/>
    </source>
</evidence>
<feature type="transmembrane region" description="Helical" evidence="2">
    <location>
        <begin position="194"/>
        <end position="213"/>
    </location>
</feature>
<reference evidence="3" key="2">
    <citation type="submission" date="2020-09" db="EMBL/GenBank/DDBJ databases">
        <authorList>
            <person name="Sun Q."/>
            <person name="Zhou Y."/>
        </authorList>
    </citation>
    <scope>NUCLEOTIDE SEQUENCE</scope>
    <source>
        <strain evidence="3">CGMCC 4.7372</strain>
    </source>
</reference>
<keyword evidence="2" id="KW-0472">Membrane</keyword>
<accession>A0A8H9HAK5</accession>
<keyword evidence="2" id="KW-1133">Transmembrane helix</keyword>
<proteinExistence type="predicted"/>
<reference evidence="3" key="1">
    <citation type="journal article" date="2014" name="Int. J. Syst. Evol. Microbiol.">
        <title>Complete genome sequence of Corynebacterium casei LMG S-19264T (=DSM 44701T), isolated from a smear-ripened cheese.</title>
        <authorList>
            <consortium name="US DOE Joint Genome Institute (JGI-PGF)"/>
            <person name="Walter F."/>
            <person name="Albersmeier A."/>
            <person name="Kalinowski J."/>
            <person name="Ruckert C."/>
        </authorList>
    </citation>
    <scope>NUCLEOTIDE SEQUENCE</scope>
    <source>
        <strain evidence="3">CGMCC 4.7372</strain>
    </source>
</reference>
<dbReference type="OrthoDB" id="10009279at2"/>
<feature type="region of interest" description="Disordered" evidence="1">
    <location>
        <begin position="1"/>
        <end position="145"/>
    </location>
</feature>
<name>A0A8H9HAK5_9ACTO</name>
<gene>
    <name evidence="3" type="ORF">GCM10011612_07410</name>
</gene>
<feature type="compositionally biased region" description="Low complexity" evidence="1">
    <location>
        <begin position="104"/>
        <end position="138"/>
    </location>
</feature>
<dbReference type="EMBL" id="BMNJ01000002">
    <property type="protein sequence ID" value="GGO96662.1"/>
    <property type="molecule type" value="Genomic_DNA"/>
</dbReference>